<accession>B5XHB4</accession>
<dbReference type="GO" id="GO:0003676">
    <property type="term" value="F:nucleic acid binding"/>
    <property type="evidence" value="ECO:0007669"/>
    <property type="project" value="InterPro"/>
</dbReference>
<reference evidence="2 3" key="1">
    <citation type="journal article" date="2009" name="Infect. Immun.">
        <title>Comparative genomics reveal extensive transposon-mediated genomic plasticity and diversity among potential effector proteins within the genus Coxiella.</title>
        <authorList>
            <person name="Beare P.A."/>
            <person name="Unsworth N."/>
            <person name="Andoh M."/>
            <person name="Voth D.E."/>
            <person name="Omsland A."/>
            <person name="Gilk S.D."/>
            <person name="Williams K.P."/>
            <person name="Sobral B.W."/>
            <person name="Kupko J.J.III."/>
            <person name="Porcella S.F."/>
            <person name="Samuel J.E."/>
            <person name="Heinzen R.A."/>
        </authorList>
    </citation>
    <scope>NUCLEOTIDE SEQUENCE [LARGE SCALE GENOMIC DNA]</scope>
    <source>
        <strain evidence="2 3">Dugway 5J108-111</strain>
    </source>
</reference>
<feature type="domain" description="Integrase catalytic" evidence="1">
    <location>
        <begin position="32"/>
        <end position="200"/>
    </location>
</feature>
<sequence length="276" mass="33046">MPCIKTVNRILKRYGRITIEESLKRKKFIRFEHEHPNDLWQMDFKGHFRLTNKIRCHPLTLLDDCTRYSLGIIACGDERLETVKQALIDIFRKWGLPKRMTMDNGAPWGYSGSQNYTQLTVWLIQQTIYVSHSRPYHPQTQGKLERFHRTFKQEFLNRYYFDTLAQAQKGFDWWRDFYNDERPHSAIEAYSPSEIYHRSERSYCEKIQPYEYATEMDVRKVNQKGIMSYKGRRYFVGEAFGGQAMGLMPSNENDIVNVYFCHQKVFKLDLNQPLNY</sequence>
<dbReference type="GO" id="GO:0015074">
    <property type="term" value="P:DNA integration"/>
    <property type="evidence" value="ECO:0007669"/>
    <property type="project" value="InterPro"/>
</dbReference>
<dbReference type="InterPro" id="IPR012337">
    <property type="entry name" value="RNaseH-like_sf"/>
</dbReference>
<dbReference type="EMBL" id="CP000733">
    <property type="protein sequence ID" value="ACI23134.1"/>
    <property type="molecule type" value="Genomic_DNA"/>
</dbReference>
<dbReference type="PANTHER" id="PTHR47515">
    <property type="entry name" value="LOW CALCIUM RESPONSE LOCUS PROTEIN T"/>
    <property type="match status" value="1"/>
</dbReference>
<dbReference type="PROSITE" id="PS50994">
    <property type="entry name" value="INTEGRASE"/>
    <property type="match status" value="1"/>
</dbReference>
<dbReference type="AlphaFoldDB" id="B5XHB4"/>
<evidence type="ECO:0000313" key="3">
    <source>
        <dbReference type="Proteomes" id="UP000008555"/>
    </source>
</evidence>
<dbReference type="InterPro" id="IPR001584">
    <property type="entry name" value="Integrase_cat-core"/>
</dbReference>
<evidence type="ECO:0000313" key="2">
    <source>
        <dbReference type="EMBL" id="ACI23134.1"/>
    </source>
</evidence>
<gene>
    <name evidence="2" type="ORF">CBUD_0945a</name>
</gene>
<dbReference type="SUPFAM" id="SSF53098">
    <property type="entry name" value="Ribonuclease H-like"/>
    <property type="match status" value="1"/>
</dbReference>
<evidence type="ECO:0000259" key="1">
    <source>
        <dbReference type="PROSITE" id="PS50994"/>
    </source>
</evidence>
<dbReference type="RefSeq" id="WP_011996845.1">
    <property type="nucleotide sequence ID" value="NC_009727.1"/>
</dbReference>
<dbReference type="Pfam" id="PF13683">
    <property type="entry name" value="rve_3"/>
    <property type="match status" value="1"/>
</dbReference>
<dbReference type="KEGG" id="cbd:CBUD_0945a"/>
<organism evidence="2 3">
    <name type="scientific">Coxiella burnetii (strain Dugway 5J108-111)</name>
    <dbReference type="NCBI Taxonomy" id="434922"/>
    <lineage>
        <taxon>Bacteria</taxon>
        <taxon>Pseudomonadati</taxon>
        <taxon>Pseudomonadota</taxon>
        <taxon>Gammaproteobacteria</taxon>
        <taxon>Legionellales</taxon>
        <taxon>Coxiellaceae</taxon>
        <taxon>Coxiella</taxon>
    </lineage>
</organism>
<dbReference type="PANTHER" id="PTHR47515:SF1">
    <property type="entry name" value="BLR2054 PROTEIN"/>
    <property type="match status" value="1"/>
</dbReference>
<dbReference type="Gene3D" id="3.30.420.10">
    <property type="entry name" value="Ribonuclease H-like superfamily/Ribonuclease H"/>
    <property type="match status" value="1"/>
</dbReference>
<dbReference type="HOGENOM" id="CLU_027402_15_3_6"/>
<proteinExistence type="predicted"/>
<protein>
    <submittedName>
        <fullName evidence="2">Transposase</fullName>
    </submittedName>
</protein>
<dbReference type="InterPro" id="IPR036397">
    <property type="entry name" value="RNaseH_sf"/>
</dbReference>
<name>B5XHB4_COXBN</name>
<dbReference type="Proteomes" id="UP000008555">
    <property type="component" value="Chromosome"/>
</dbReference>